<comment type="caution">
    <text evidence="1">The sequence shown here is derived from an EMBL/GenBank/DDBJ whole genome shotgun (WGS) entry which is preliminary data.</text>
</comment>
<dbReference type="EMBL" id="CM027688">
    <property type="protein sequence ID" value="KAG0518407.1"/>
    <property type="molecule type" value="Genomic_DNA"/>
</dbReference>
<evidence type="ECO:0000313" key="1">
    <source>
        <dbReference type="EMBL" id="KAG0518407.1"/>
    </source>
</evidence>
<reference evidence="1" key="2">
    <citation type="submission" date="2020-10" db="EMBL/GenBank/DDBJ databases">
        <authorList>
            <person name="Cooper E.A."/>
            <person name="Brenton Z.W."/>
            <person name="Flinn B.S."/>
            <person name="Jenkins J."/>
            <person name="Shu S."/>
            <person name="Flowers D."/>
            <person name="Luo F."/>
            <person name="Wang Y."/>
            <person name="Xia P."/>
            <person name="Barry K."/>
            <person name="Daum C."/>
            <person name="Lipzen A."/>
            <person name="Yoshinaga Y."/>
            <person name="Schmutz J."/>
            <person name="Saski C."/>
            <person name="Vermerris W."/>
            <person name="Kresovich S."/>
        </authorList>
    </citation>
    <scope>NUCLEOTIDE SEQUENCE</scope>
</reference>
<name>A0A921QCV7_SORBI</name>
<accession>A0A921QCV7</accession>
<evidence type="ECO:0000313" key="2">
    <source>
        <dbReference type="Proteomes" id="UP000807115"/>
    </source>
</evidence>
<proteinExistence type="predicted"/>
<gene>
    <name evidence="1" type="ORF">BDA96_09G172800</name>
</gene>
<sequence>MLLNLTETKNKSLNKWSRKVIYAYSFSSSWLHMLPKKRSYAYNFLSSSLGIFQEHQSQIVVAKNLSGDPSY</sequence>
<organism evidence="1 2">
    <name type="scientific">Sorghum bicolor</name>
    <name type="common">Sorghum</name>
    <name type="synonym">Sorghum vulgare</name>
    <dbReference type="NCBI Taxonomy" id="4558"/>
    <lineage>
        <taxon>Eukaryota</taxon>
        <taxon>Viridiplantae</taxon>
        <taxon>Streptophyta</taxon>
        <taxon>Embryophyta</taxon>
        <taxon>Tracheophyta</taxon>
        <taxon>Spermatophyta</taxon>
        <taxon>Magnoliopsida</taxon>
        <taxon>Liliopsida</taxon>
        <taxon>Poales</taxon>
        <taxon>Poaceae</taxon>
        <taxon>PACMAD clade</taxon>
        <taxon>Panicoideae</taxon>
        <taxon>Andropogonodae</taxon>
        <taxon>Andropogoneae</taxon>
        <taxon>Sorghinae</taxon>
        <taxon>Sorghum</taxon>
    </lineage>
</organism>
<protein>
    <submittedName>
        <fullName evidence="1">Uncharacterized protein</fullName>
    </submittedName>
</protein>
<reference evidence="1" key="1">
    <citation type="journal article" date="2019" name="BMC Genomics">
        <title>A new reference genome for Sorghum bicolor reveals high levels of sequence similarity between sweet and grain genotypes: implications for the genetics of sugar metabolism.</title>
        <authorList>
            <person name="Cooper E.A."/>
            <person name="Brenton Z.W."/>
            <person name="Flinn B.S."/>
            <person name="Jenkins J."/>
            <person name="Shu S."/>
            <person name="Flowers D."/>
            <person name="Luo F."/>
            <person name="Wang Y."/>
            <person name="Xia P."/>
            <person name="Barry K."/>
            <person name="Daum C."/>
            <person name="Lipzen A."/>
            <person name="Yoshinaga Y."/>
            <person name="Schmutz J."/>
            <person name="Saski C."/>
            <person name="Vermerris W."/>
            <person name="Kresovich S."/>
        </authorList>
    </citation>
    <scope>NUCLEOTIDE SEQUENCE</scope>
</reference>
<dbReference type="Proteomes" id="UP000807115">
    <property type="component" value="Chromosome 9"/>
</dbReference>
<dbReference type="AlphaFoldDB" id="A0A921QCV7"/>